<sequence>MAGTRTGQVHVMANAEYSIQVWRPNMEYAKVRIVDGQPVKLSSKIIDQSTLTADCWLVQFEGLAACSTCEVRNTPDCGGGVTLDNMRLSAIT</sequence>
<reference evidence="1" key="1">
    <citation type="submission" date="2020-03" db="EMBL/GenBank/DDBJ databases">
        <title>The deep terrestrial virosphere.</title>
        <authorList>
            <person name="Holmfeldt K."/>
            <person name="Nilsson E."/>
            <person name="Simone D."/>
            <person name="Lopez-Fernandez M."/>
            <person name="Wu X."/>
            <person name="de Brujin I."/>
            <person name="Lundin D."/>
            <person name="Andersson A."/>
            <person name="Bertilsson S."/>
            <person name="Dopson M."/>
        </authorList>
    </citation>
    <scope>NUCLEOTIDE SEQUENCE</scope>
    <source>
        <strain evidence="1">MM415A01302</strain>
    </source>
</reference>
<name>A0A6M3K4U1_9ZZZZ</name>
<evidence type="ECO:0000313" key="1">
    <source>
        <dbReference type="EMBL" id="QJA77430.1"/>
    </source>
</evidence>
<proteinExistence type="predicted"/>
<gene>
    <name evidence="1" type="ORF">MM415A01302_0005</name>
</gene>
<accession>A0A6M3K4U1</accession>
<dbReference type="AlphaFoldDB" id="A0A6M3K4U1"/>
<protein>
    <submittedName>
        <fullName evidence="1">Uncharacterized protein</fullName>
    </submittedName>
</protein>
<dbReference type="EMBL" id="MT142283">
    <property type="protein sequence ID" value="QJA77430.1"/>
    <property type="molecule type" value="Genomic_DNA"/>
</dbReference>
<organism evidence="1">
    <name type="scientific">viral metagenome</name>
    <dbReference type="NCBI Taxonomy" id="1070528"/>
    <lineage>
        <taxon>unclassified sequences</taxon>
        <taxon>metagenomes</taxon>
        <taxon>organismal metagenomes</taxon>
    </lineage>
</organism>